<organism evidence="1 2">
    <name type="scientific">Caerostris extrusa</name>
    <name type="common">Bark spider</name>
    <name type="synonym">Caerostris bankana</name>
    <dbReference type="NCBI Taxonomy" id="172846"/>
    <lineage>
        <taxon>Eukaryota</taxon>
        <taxon>Metazoa</taxon>
        <taxon>Ecdysozoa</taxon>
        <taxon>Arthropoda</taxon>
        <taxon>Chelicerata</taxon>
        <taxon>Arachnida</taxon>
        <taxon>Araneae</taxon>
        <taxon>Araneomorphae</taxon>
        <taxon>Entelegynae</taxon>
        <taxon>Araneoidea</taxon>
        <taxon>Araneidae</taxon>
        <taxon>Caerostris</taxon>
    </lineage>
</organism>
<evidence type="ECO:0000313" key="2">
    <source>
        <dbReference type="Proteomes" id="UP001054945"/>
    </source>
</evidence>
<evidence type="ECO:0000313" key="1">
    <source>
        <dbReference type="EMBL" id="GIY13918.1"/>
    </source>
</evidence>
<dbReference type="EMBL" id="BPLR01007015">
    <property type="protein sequence ID" value="GIY13918.1"/>
    <property type="molecule type" value="Genomic_DNA"/>
</dbReference>
<name>A0AAV4QWB4_CAEEX</name>
<comment type="caution">
    <text evidence="1">The sequence shown here is derived from an EMBL/GenBank/DDBJ whole genome shotgun (WGS) entry which is preliminary data.</text>
</comment>
<gene>
    <name evidence="1" type="ORF">CEXT_58021</name>
</gene>
<sequence length="67" mass="7753">MISLIGFRFKRALFGLQLANRIESYPINPRMKSPFSLKDRASLPQVKPILEFISDCGGFEILTYWKC</sequence>
<dbReference type="Proteomes" id="UP001054945">
    <property type="component" value="Unassembled WGS sequence"/>
</dbReference>
<proteinExistence type="predicted"/>
<reference evidence="1 2" key="1">
    <citation type="submission" date="2021-06" db="EMBL/GenBank/DDBJ databases">
        <title>Caerostris extrusa draft genome.</title>
        <authorList>
            <person name="Kono N."/>
            <person name="Arakawa K."/>
        </authorList>
    </citation>
    <scope>NUCLEOTIDE SEQUENCE [LARGE SCALE GENOMIC DNA]</scope>
</reference>
<keyword evidence="2" id="KW-1185">Reference proteome</keyword>
<accession>A0AAV4QWB4</accession>
<dbReference type="AlphaFoldDB" id="A0AAV4QWB4"/>
<protein>
    <submittedName>
        <fullName evidence="1">Uncharacterized protein</fullName>
    </submittedName>
</protein>